<proteinExistence type="predicted"/>
<dbReference type="Proteomes" id="UP000326759">
    <property type="component" value="Unassembled WGS sequence"/>
</dbReference>
<dbReference type="EMBL" id="SEYY01000714">
    <property type="protein sequence ID" value="KAB7506640.1"/>
    <property type="molecule type" value="Genomic_DNA"/>
</dbReference>
<evidence type="ECO:0000313" key="3">
    <source>
        <dbReference type="Proteomes" id="UP000326759"/>
    </source>
</evidence>
<protein>
    <submittedName>
        <fullName evidence="2">Uncharacterized protein</fullName>
    </submittedName>
</protein>
<dbReference type="AlphaFoldDB" id="A0A5N5TKF0"/>
<accession>A0A5N5TKF0</accession>
<feature type="region of interest" description="Disordered" evidence="1">
    <location>
        <begin position="83"/>
        <end position="103"/>
    </location>
</feature>
<name>A0A5N5TKF0_9CRUS</name>
<sequence>MKIRVYIQMLTSTNTERTSPVGIPHSTASFITRKKNTTWFETDLDTLVTRDRGCDPPDHNRIRQRDPYTINRYANRETTCQEKPNIPHLHRSVDYHQRSRSPKLYSDNQYRTLMPEDALPELTLSQTNLNEDLERREYETYKVSSERLRQRDIIRTPMMDRDSLDNKPDGEEQKSSPLNVDINEADDRMKRYYGI</sequence>
<evidence type="ECO:0000313" key="2">
    <source>
        <dbReference type="EMBL" id="KAB7506640.1"/>
    </source>
</evidence>
<feature type="compositionally biased region" description="Basic and acidic residues" evidence="1">
    <location>
        <begin position="154"/>
        <end position="174"/>
    </location>
</feature>
<keyword evidence="3" id="KW-1185">Reference proteome</keyword>
<comment type="caution">
    <text evidence="2">The sequence shown here is derived from an EMBL/GenBank/DDBJ whole genome shotgun (WGS) entry which is preliminary data.</text>
</comment>
<reference evidence="2 3" key="1">
    <citation type="journal article" date="2019" name="PLoS Biol.">
        <title>Sex chromosomes control vertical transmission of feminizing Wolbachia symbionts in an isopod.</title>
        <authorList>
            <person name="Becking T."/>
            <person name="Chebbi M.A."/>
            <person name="Giraud I."/>
            <person name="Moumen B."/>
            <person name="Laverre T."/>
            <person name="Caubet Y."/>
            <person name="Peccoud J."/>
            <person name="Gilbert C."/>
            <person name="Cordaux R."/>
        </authorList>
    </citation>
    <scope>NUCLEOTIDE SEQUENCE [LARGE SCALE GENOMIC DNA]</scope>
    <source>
        <strain evidence="2">ANa2</strain>
        <tissue evidence="2">Whole body excluding digestive tract and cuticle</tissue>
    </source>
</reference>
<feature type="region of interest" description="Disordered" evidence="1">
    <location>
        <begin position="154"/>
        <end position="186"/>
    </location>
</feature>
<organism evidence="2 3">
    <name type="scientific">Armadillidium nasatum</name>
    <dbReference type="NCBI Taxonomy" id="96803"/>
    <lineage>
        <taxon>Eukaryota</taxon>
        <taxon>Metazoa</taxon>
        <taxon>Ecdysozoa</taxon>
        <taxon>Arthropoda</taxon>
        <taxon>Crustacea</taxon>
        <taxon>Multicrustacea</taxon>
        <taxon>Malacostraca</taxon>
        <taxon>Eumalacostraca</taxon>
        <taxon>Peracarida</taxon>
        <taxon>Isopoda</taxon>
        <taxon>Oniscidea</taxon>
        <taxon>Crinocheta</taxon>
        <taxon>Armadillidiidae</taxon>
        <taxon>Armadillidium</taxon>
    </lineage>
</organism>
<evidence type="ECO:0000256" key="1">
    <source>
        <dbReference type="SAM" id="MobiDB-lite"/>
    </source>
</evidence>
<gene>
    <name evidence="2" type="ORF">Anas_00276</name>
</gene>